<accession>A0A974D149</accession>
<reference evidence="2" key="1">
    <citation type="journal article" date="2016" name="Nature">
        <title>Genome evolution in the allotetraploid frog Xenopus laevis.</title>
        <authorList>
            <person name="Session A.M."/>
            <person name="Uno Y."/>
            <person name="Kwon T."/>
            <person name="Chapman J.A."/>
            <person name="Toyoda A."/>
            <person name="Takahashi S."/>
            <person name="Fukui A."/>
            <person name="Hikosaka A."/>
            <person name="Suzuki A."/>
            <person name="Kondo M."/>
            <person name="van Heeringen S.J."/>
            <person name="Quigley I."/>
            <person name="Heinz S."/>
            <person name="Ogino H."/>
            <person name="Ochi H."/>
            <person name="Hellsten U."/>
            <person name="Lyons J.B."/>
            <person name="Simakov O."/>
            <person name="Putnam N."/>
            <person name="Stites J."/>
            <person name="Kuroki Y."/>
            <person name="Tanaka T."/>
            <person name="Michiue T."/>
            <person name="Watanabe M."/>
            <person name="Bogdanovic O."/>
            <person name="Lister R."/>
            <person name="Georgiou G."/>
            <person name="Paranjpe S.S."/>
            <person name="van Kruijsbergen I."/>
            <person name="Shu S."/>
            <person name="Carlson J."/>
            <person name="Kinoshita T."/>
            <person name="Ohta Y."/>
            <person name="Mawaribuchi S."/>
            <person name="Jenkins J."/>
            <person name="Grimwood J."/>
            <person name="Schmutz J."/>
            <person name="Mitros T."/>
            <person name="Mozaffari S.V."/>
            <person name="Suzuki Y."/>
            <person name="Haramoto Y."/>
            <person name="Yamamoto T.S."/>
            <person name="Takagi C."/>
            <person name="Heald R."/>
            <person name="Miller K."/>
            <person name="Haudenschild C."/>
            <person name="Kitzman J."/>
            <person name="Nakayama T."/>
            <person name="Izutsu Y."/>
            <person name="Robert J."/>
            <person name="Fortriede J."/>
            <person name="Burns K."/>
            <person name="Lotay V."/>
            <person name="Karimi K."/>
            <person name="Yasuoka Y."/>
            <person name="Dichmann D.S."/>
            <person name="Flajnik M.F."/>
            <person name="Houston D.W."/>
            <person name="Shendure J."/>
            <person name="DuPasquier L."/>
            <person name="Vize P.D."/>
            <person name="Zorn A.M."/>
            <person name="Ito M."/>
            <person name="Marcotte E.M."/>
            <person name="Wallingford J.B."/>
            <person name="Ito Y."/>
            <person name="Asashima M."/>
            <person name="Ueno N."/>
            <person name="Matsuda Y."/>
            <person name="Veenstra G.J."/>
            <person name="Fujiyama A."/>
            <person name="Harland R.M."/>
            <person name="Taira M."/>
            <person name="Rokhsar D.S."/>
        </authorList>
    </citation>
    <scope>NUCLEOTIDE SEQUENCE [LARGE SCALE GENOMIC DNA]</scope>
    <source>
        <strain evidence="2">J</strain>
    </source>
</reference>
<protein>
    <submittedName>
        <fullName evidence="1">Uncharacterized protein</fullName>
    </submittedName>
</protein>
<sequence length="110" mass="12703">MRDIRPFVFEYISSIIYCWQGWSQTLALYYKHLGLFGALPYHTVYQIQDPPILCHHVRSNDVIRARVVPHWDLKSHVSGNLNGYFINSVGPHPPLLVIKSDHHTLRAIGV</sequence>
<evidence type="ECO:0000313" key="2">
    <source>
        <dbReference type="Proteomes" id="UP000694892"/>
    </source>
</evidence>
<organism evidence="1 2">
    <name type="scientific">Xenopus laevis</name>
    <name type="common">African clawed frog</name>
    <dbReference type="NCBI Taxonomy" id="8355"/>
    <lineage>
        <taxon>Eukaryota</taxon>
        <taxon>Metazoa</taxon>
        <taxon>Chordata</taxon>
        <taxon>Craniata</taxon>
        <taxon>Vertebrata</taxon>
        <taxon>Euteleostomi</taxon>
        <taxon>Amphibia</taxon>
        <taxon>Batrachia</taxon>
        <taxon>Anura</taxon>
        <taxon>Pipoidea</taxon>
        <taxon>Pipidae</taxon>
        <taxon>Xenopodinae</taxon>
        <taxon>Xenopus</taxon>
        <taxon>Xenopus</taxon>
    </lineage>
</organism>
<gene>
    <name evidence="1" type="ORF">XELAEV_18025096mg</name>
</gene>
<evidence type="ECO:0000313" key="1">
    <source>
        <dbReference type="EMBL" id="OCT82570.1"/>
    </source>
</evidence>
<proteinExistence type="predicted"/>
<dbReference type="AlphaFoldDB" id="A0A974D149"/>
<name>A0A974D149_XENLA</name>
<dbReference type="Proteomes" id="UP000694892">
    <property type="component" value="Chromosome 4S"/>
</dbReference>
<dbReference type="EMBL" id="CM004473">
    <property type="protein sequence ID" value="OCT82570.1"/>
    <property type="molecule type" value="Genomic_DNA"/>
</dbReference>